<evidence type="ECO:0000256" key="1">
    <source>
        <dbReference type="SAM" id="MobiDB-lite"/>
    </source>
</evidence>
<sequence>MADALEAGPRLNPAITALFEGAAAAVKSRPAAGGGLPFWAYILAAILVYLCLSYYGKVYWTLETPANIRTRLRTFTDKFNLYGDQRSSRRSLTQYLEDLRKLGVPDTSFALTNFYVCSANTAATFTPVRDGLASPDAVRLALAAGARYLDFSIWSGGATTGHAPFIAEMDAGSKWRRLTMNEISFRAAMDAVKSYGMAGPQAAADTSMAPYAHDPLFIMLRFMGSPKPETFDKVADALNKTIEQFRLDFTYYKGRGMDRFFKTPITEFMDKVIVMTNLYPPDGSPLSDYINIGPRSFALEMSPKEILGTPATNRPTVVAKIQQNLVVTRSSMEEPQGDTNTWDFAPAQALGVHFTAMNFWSQDANLAAYRKPEMFGVNSFKIKPATMRYIIEYIRPPALPDPSLNARDGRPNAPPGIIMPI</sequence>
<feature type="region of interest" description="Disordered" evidence="1">
    <location>
        <begin position="401"/>
        <end position="421"/>
    </location>
</feature>
<dbReference type="AlphaFoldDB" id="A0A6C0DS09"/>
<evidence type="ECO:0000256" key="2">
    <source>
        <dbReference type="SAM" id="Phobius"/>
    </source>
</evidence>
<organism evidence="3">
    <name type="scientific">viral metagenome</name>
    <dbReference type="NCBI Taxonomy" id="1070528"/>
    <lineage>
        <taxon>unclassified sequences</taxon>
        <taxon>metagenomes</taxon>
        <taxon>organismal metagenomes</taxon>
    </lineage>
</organism>
<proteinExistence type="predicted"/>
<feature type="transmembrane region" description="Helical" evidence="2">
    <location>
        <begin position="38"/>
        <end position="55"/>
    </location>
</feature>
<keyword evidence="2" id="KW-0812">Transmembrane</keyword>
<keyword evidence="2" id="KW-0472">Membrane</keyword>
<accession>A0A6C0DS09</accession>
<dbReference type="EMBL" id="MN739664">
    <property type="protein sequence ID" value="QHT19272.1"/>
    <property type="molecule type" value="Genomic_DNA"/>
</dbReference>
<dbReference type="PROSITE" id="PS50007">
    <property type="entry name" value="PIPLC_X_DOMAIN"/>
    <property type="match status" value="1"/>
</dbReference>
<keyword evidence="2" id="KW-1133">Transmembrane helix</keyword>
<reference evidence="3" key="1">
    <citation type="journal article" date="2020" name="Nature">
        <title>Giant virus diversity and host interactions through global metagenomics.</title>
        <authorList>
            <person name="Schulz F."/>
            <person name="Roux S."/>
            <person name="Paez-Espino D."/>
            <person name="Jungbluth S."/>
            <person name="Walsh D.A."/>
            <person name="Denef V.J."/>
            <person name="McMahon K.D."/>
            <person name="Konstantinidis K.T."/>
            <person name="Eloe-Fadrosh E.A."/>
            <person name="Kyrpides N.C."/>
            <person name="Woyke T."/>
        </authorList>
    </citation>
    <scope>NUCLEOTIDE SEQUENCE</scope>
    <source>
        <strain evidence="3">GVMAG-M-3300023174-57</strain>
    </source>
</reference>
<protein>
    <submittedName>
        <fullName evidence="3">Uncharacterized protein</fullName>
    </submittedName>
</protein>
<evidence type="ECO:0000313" key="3">
    <source>
        <dbReference type="EMBL" id="QHT19272.1"/>
    </source>
</evidence>
<name>A0A6C0DS09_9ZZZZ</name>